<organism evidence="14 15">
    <name type="scientific">Tetracentron sinense</name>
    <name type="common">Spur-leaf</name>
    <dbReference type="NCBI Taxonomy" id="13715"/>
    <lineage>
        <taxon>Eukaryota</taxon>
        <taxon>Viridiplantae</taxon>
        <taxon>Streptophyta</taxon>
        <taxon>Embryophyta</taxon>
        <taxon>Tracheophyta</taxon>
        <taxon>Spermatophyta</taxon>
        <taxon>Magnoliopsida</taxon>
        <taxon>Trochodendrales</taxon>
        <taxon>Trochodendraceae</taxon>
        <taxon>Tetracentron</taxon>
    </lineage>
</organism>
<evidence type="ECO:0000256" key="12">
    <source>
        <dbReference type="RuleBase" id="RU361169"/>
    </source>
</evidence>
<keyword evidence="6" id="KW-0732">Signal</keyword>
<dbReference type="SUPFAM" id="SSF51126">
    <property type="entry name" value="Pectin lyase-like"/>
    <property type="match status" value="1"/>
</dbReference>
<dbReference type="GO" id="GO:0004650">
    <property type="term" value="F:polygalacturonase activity"/>
    <property type="evidence" value="ECO:0007669"/>
    <property type="project" value="UniProtKB-EC"/>
</dbReference>
<dbReference type="PANTHER" id="PTHR31375">
    <property type="match status" value="1"/>
</dbReference>
<dbReference type="EC" id="3.2.1.15" evidence="3"/>
<sequence length="472" mass="50832">MSINGVQRGTQCRLLFVQIVFIFFLLSPMSTRTEHGSGIKHHNYNKIRGHKSHNQYPNHDSSTSPGYNSYQPYNTIFDVLSFGAKGDGVADDSKAFLAAWAAACIVETATVEIPSEFRFLIGPITLGGPCKPGLILQVDGMIVAPSEPSAWPNPGLLQWINFKKLHGFIIQGSGVIDGKGSAWWTMPNQPTRSNSSKNYPKVKPTAVRFYSSVNLTVRDIRIQNSPLCHLKFDNCVGVKVSNLTILAPGDSPNTDGVHLQGSQAVEVEHSSISCGDDCISIQTGCSDVSIHHIRCGPGHGISIGGLGKDGSLACVSNILVQNSSMQDTLYGVRIKTWQGGVGSVGSVMFSNIQVSNVKVPIMIDQFYCDKSVCHNKTNAVAVSNITYDQINGTYGTQAIHLACSDSLPCTNISVGNVLLAPSTTARGLKNALCWNSYGKSQAPVLPTSIDCLQISNPPYKKAISLNRTHFTC</sequence>
<dbReference type="SMART" id="SM00710">
    <property type="entry name" value="PbH1"/>
    <property type="match status" value="6"/>
</dbReference>
<evidence type="ECO:0000256" key="3">
    <source>
        <dbReference type="ARBA" id="ARBA00012736"/>
    </source>
</evidence>
<dbReference type="OrthoDB" id="187139at2759"/>
<dbReference type="EMBL" id="JABCRI010000020">
    <property type="protein sequence ID" value="KAF8387635.1"/>
    <property type="molecule type" value="Genomic_DNA"/>
</dbReference>
<evidence type="ECO:0000256" key="13">
    <source>
        <dbReference type="SAM" id="Phobius"/>
    </source>
</evidence>
<evidence type="ECO:0000256" key="4">
    <source>
        <dbReference type="ARBA" id="ARBA00022512"/>
    </source>
</evidence>
<keyword evidence="5" id="KW-0964">Secreted</keyword>
<keyword evidence="4" id="KW-0134">Cell wall</keyword>
<comment type="catalytic activity">
    <reaction evidence="11">
        <text>(1,4-alpha-D-galacturonosyl)n+m + H2O = (1,4-alpha-D-galacturonosyl)n + (1,4-alpha-D-galacturonosyl)m.</text>
        <dbReference type="EC" id="3.2.1.15"/>
    </reaction>
</comment>
<accession>A0A834YGK7</accession>
<keyword evidence="13" id="KW-0812">Transmembrane</keyword>
<evidence type="ECO:0000256" key="5">
    <source>
        <dbReference type="ARBA" id="ARBA00022525"/>
    </source>
</evidence>
<evidence type="ECO:0000256" key="8">
    <source>
        <dbReference type="ARBA" id="ARBA00022801"/>
    </source>
</evidence>
<protein>
    <recommendedName>
        <fullName evidence="3">endo-polygalacturonase</fullName>
        <ecNumber evidence="3">3.2.1.15</ecNumber>
    </recommendedName>
</protein>
<keyword evidence="7" id="KW-0677">Repeat</keyword>
<keyword evidence="15" id="KW-1185">Reference proteome</keyword>
<dbReference type="InterPro" id="IPR000743">
    <property type="entry name" value="Glyco_hydro_28"/>
</dbReference>
<dbReference type="Pfam" id="PF00295">
    <property type="entry name" value="Glyco_hydro_28"/>
    <property type="match status" value="1"/>
</dbReference>
<dbReference type="InterPro" id="IPR006626">
    <property type="entry name" value="PbH1"/>
</dbReference>
<dbReference type="Proteomes" id="UP000655225">
    <property type="component" value="Unassembled WGS sequence"/>
</dbReference>
<evidence type="ECO:0000256" key="10">
    <source>
        <dbReference type="ARBA" id="ARBA00023316"/>
    </source>
</evidence>
<proteinExistence type="inferred from homology"/>
<keyword evidence="13" id="KW-1133">Transmembrane helix</keyword>
<dbReference type="OMA" id="NYSTHRI"/>
<comment type="similarity">
    <text evidence="2 12">Belongs to the glycosyl hydrolase 28 family.</text>
</comment>
<dbReference type="InterPro" id="IPR011050">
    <property type="entry name" value="Pectin_lyase_fold/virulence"/>
</dbReference>
<dbReference type="FunFam" id="2.160.20.10:FF:000032">
    <property type="entry name" value="Pectin lyase-like superfamily protein"/>
    <property type="match status" value="1"/>
</dbReference>
<evidence type="ECO:0000256" key="2">
    <source>
        <dbReference type="ARBA" id="ARBA00008834"/>
    </source>
</evidence>
<evidence type="ECO:0000256" key="1">
    <source>
        <dbReference type="ARBA" id="ARBA00004191"/>
    </source>
</evidence>
<reference evidence="14 15" key="1">
    <citation type="submission" date="2020-04" db="EMBL/GenBank/DDBJ databases">
        <title>Plant Genome Project.</title>
        <authorList>
            <person name="Zhang R.-G."/>
        </authorList>
    </citation>
    <scope>NUCLEOTIDE SEQUENCE [LARGE SCALE GENOMIC DNA]</scope>
    <source>
        <strain evidence="14">YNK0</strain>
        <tissue evidence="14">Leaf</tissue>
    </source>
</reference>
<dbReference type="GO" id="GO:0005975">
    <property type="term" value="P:carbohydrate metabolic process"/>
    <property type="evidence" value="ECO:0007669"/>
    <property type="project" value="InterPro"/>
</dbReference>
<keyword evidence="10" id="KW-0961">Cell wall biogenesis/degradation</keyword>
<evidence type="ECO:0000256" key="9">
    <source>
        <dbReference type="ARBA" id="ARBA00023295"/>
    </source>
</evidence>
<keyword evidence="13" id="KW-0472">Membrane</keyword>
<dbReference type="AlphaFoldDB" id="A0A834YGK7"/>
<keyword evidence="9 12" id="KW-0326">Glycosidase</keyword>
<comment type="subcellular location">
    <subcellularLocation>
        <location evidence="1">Secreted</location>
        <location evidence="1">Cell wall</location>
    </subcellularLocation>
</comment>
<evidence type="ECO:0000256" key="7">
    <source>
        <dbReference type="ARBA" id="ARBA00022737"/>
    </source>
</evidence>
<keyword evidence="8 12" id="KW-0378">Hydrolase</keyword>
<evidence type="ECO:0000256" key="11">
    <source>
        <dbReference type="ARBA" id="ARBA00034074"/>
    </source>
</evidence>
<gene>
    <name evidence="14" type="ORF">HHK36_026288</name>
</gene>
<evidence type="ECO:0000313" key="14">
    <source>
        <dbReference type="EMBL" id="KAF8387635.1"/>
    </source>
</evidence>
<evidence type="ECO:0000313" key="15">
    <source>
        <dbReference type="Proteomes" id="UP000655225"/>
    </source>
</evidence>
<comment type="caution">
    <text evidence="14">The sequence shown here is derived from an EMBL/GenBank/DDBJ whole genome shotgun (WGS) entry which is preliminary data.</text>
</comment>
<feature type="transmembrane region" description="Helical" evidence="13">
    <location>
        <begin position="12"/>
        <end position="30"/>
    </location>
</feature>
<dbReference type="GO" id="GO:0071555">
    <property type="term" value="P:cell wall organization"/>
    <property type="evidence" value="ECO:0007669"/>
    <property type="project" value="UniProtKB-KW"/>
</dbReference>
<evidence type="ECO:0000256" key="6">
    <source>
        <dbReference type="ARBA" id="ARBA00022729"/>
    </source>
</evidence>
<dbReference type="Gene3D" id="2.160.20.10">
    <property type="entry name" value="Single-stranded right-handed beta-helix, Pectin lyase-like"/>
    <property type="match status" value="1"/>
</dbReference>
<name>A0A834YGK7_TETSI</name>
<dbReference type="InterPro" id="IPR012334">
    <property type="entry name" value="Pectin_lyas_fold"/>
</dbReference>